<dbReference type="GO" id="GO:0005783">
    <property type="term" value="C:endoplasmic reticulum"/>
    <property type="evidence" value="ECO:0007669"/>
    <property type="project" value="UniProtKB-SubCell"/>
</dbReference>
<dbReference type="Gene3D" id="2.60.120.10">
    <property type="entry name" value="Jelly Rolls"/>
    <property type="match status" value="2"/>
</dbReference>
<dbReference type="InterPro" id="IPR014710">
    <property type="entry name" value="RmlC-like_jellyroll"/>
</dbReference>
<name>V7CR94_PHAVU</name>
<gene>
    <name evidence="10" type="ORF">PHAVU_002G239800g</name>
</gene>
<dbReference type="GO" id="GO:0045735">
    <property type="term" value="F:nutrient reservoir activity"/>
    <property type="evidence" value="ECO:0007669"/>
    <property type="project" value="UniProtKB-KW"/>
</dbReference>
<reference evidence="11" key="1">
    <citation type="journal article" date="2014" name="Nat. Genet.">
        <title>A reference genome for common bean and genome-wide analysis of dual domestications.</title>
        <authorList>
            <person name="Schmutz J."/>
            <person name="McClean P.E."/>
            <person name="Mamidi S."/>
            <person name="Wu G.A."/>
            <person name="Cannon S.B."/>
            <person name="Grimwood J."/>
            <person name="Jenkins J."/>
            <person name="Shu S."/>
            <person name="Song Q."/>
            <person name="Chavarro C."/>
            <person name="Torres-Torres M."/>
            <person name="Geffroy V."/>
            <person name="Moghaddam S.M."/>
            <person name="Gao D."/>
            <person name="Abernathy B."/>
            <person name="Barry K."/>
            <person name="Blair M."/>
            <person name="Brick M.A."/>
            <person name="Chovatia M."/>
            <person name="Gepts P."/>
            <person name="Goodstein D.M."/>
            <person name="Gonzales M."/>
            <person name="Hellsten U."/>
            <person name="Hyten D.L."/>
            <person name="Jia G."/>
            <person name="Kelly J.D."/>
            <person name="Kudrna D."/>
            <person name="Lee R."/>
            <person name="Richard M.M."/>
            <person name="Miklas P.N."/>
            <person name="Osorno J.M."/>
            <person name="Rodrigues J."/>
            <person name="Thareau V."/>
            <person name="Urrea C.A."/>
            <person name="Wang M."/>
            <person name="Yu Y."/>
            <person name="Zhang M."/>
            <person name="Wing R.A."/>
            <person name="Cregan P.B."/>
            <person name="Rokhsar D.S."/>
            <person name="Jackson S.A."/>
        </authorList>
    </citation>
    <scope>NUCLEOTIDE SEQUENCE [LARGE SCALE GENOMIC DNA]</scope>
    <source>
        <strain evidence="11">cv. G19833</strain>
    </source>
</reference>
<dbReference type="Proteomes" id="UP000000226">
    <property type="component" value="Chromosome 2"/>
</dbReference>
<evidence type="ECO:0000259" key="9">
    <source>
        <dbReference type="SMART" id="SM00835"/>
    </source>
</evidence>
<keyword evidence="6" id="KW-0256">Endoplasmic reticulum</keyword>
<evidence type="ECO:0000313" key="11">
    <source>
        <dbReference type="Proteomes" id="UP000000226"/>
    </source>
</evidence>
<dbReference type="InterPro" id="IPR006045">
    <property type="entry name" value="Cupin_1"/>
</dbReference>
<dbReference type="PANTHER" id="PTHR31189:SF45">
    <property type="entry name" value="OS09G0552500 PROTEIN"/>
    <property type="match status" value="1"/>
</dbReference>
<dbReference type="EMBL" id="CM002289">
    <property type="protein sequence ID" value="ESW31461.1"/>
    <property type="molecule type" value="Genomic_DNA"/>
</dbReference>
<dbReference type="InterPro" id="IPR011051">
    <property type="entry name" value="RmlC_Cupin_sf"/>
</dbReference>
<dbReference type="PRINTS" id="PR00439">
    <property type="entry name" value="11SGLOBULIN"/>
</dbReference>
<comment type="similarity">
    <text evidence="3">Belongs to the 11S seed storage protein (globulins) family.</text>
</comment>
<dbReference type="OrthoDB" id="735591at2759"/>
<organism evidence="10 11">
    <name type="scientific">Phaseolus vulgaris</name>
    <name type="common">Kidney bean</name>
    <name type="synonym">French bean</name>
    <dbReference type="NCBI Taxonomy" id="3885"/>
    <lineage>
        <taxon>Eukaryota</taxon>
        <taxon>Viridiplantae</taxon>
        <taxon>Streptophyta</taxon>
        <taxon>Embryophyta</taxon>
        <taxon>Tracheophyta</taxon>
        <taxon>Spermatophyta</taxon>
        <taxon>Magnoliopsida</taxon>
        <taxon>eudicotyledons</taxon>
        <taxon>Gunneridae</taxon>
        <taxon>Pentapetalae</taxon>
        <taxon>rosids</taxon>
        <taxon>fabids</taxon>
        <taxon>Fabales</taxon>
        <taxon>Fabaceae</taxon>
        <taxon>Papilionoideae</taxon>
        <taxon>50 kb inversion clade</taxon>
        <taxon>NPAAA clade</taxon>
        <taxon>indigoferoid/millettioid clade</taxon>
        <taxon>Phaseoleae</taxon>
        <taxon>Phaseolus</taxon>
    </lineage>
</organism>
<evidence type="ECO:0000256" key="4">
    <source>
        <dbReference type="ARBA" id="ARBA00022554"/>
    </source>
</evidence>
<evidence type="ECO:0000256" key="5">
    <source>
        <dbReference type="ARBA" id="ARBA00022761"/>
    </source>
</evidence>
<dbReference type="GO" id="GO:0000326">
    <property type="term" value="C:protein storage vacuole"/>
    <property type="evidence" value="ECO:0007669"/>
    <property type="project" value="UniProtKB-SubCell"/>
</dbReference>
<dbReference type="AlphaFoldDB" id="V7CR94"/>
<keyword evidence="4" id="KW-0926">Vacuole</keyword>
<comment type="subcellular location">
    <subcellularLocation>
        <location evidence="1">Endoplasmic reticulum</location>
    </subcellularLocation>
    <subcellularLocation>
        <location evidence="2">Protein storage vacuole</location>
    </subcellularLocation>
</comment>
<keyword evidence="8" id="KW-1015">Disulfide bond</keyword>
<keyword evidence="5" id="KW-0758">Storage protein</keyword>
<dbReference type="InterPro" id="IPR006044">
    <property type="entry name" value="11S_seedstore_pln"/>
</dbReference>
<dbReference type="Pfam" id="PF00190">
    <property type="entry name" value="Cupin_1"/>
    <property type="match status" value="2"/>
</dbReference>
<feature type="domain" description="Cupin type-1" evidence="9">
    <location>
        <begin position="120"/>
        <end position="228"/>
    </location>
</feature>
<sequence length="228" mass="24591">MVLPNTEQEVVLKVKQGDVLPVPIGSVSWWFNNGDSDLTIVFLGETSKALIPGQFTYFFLSGVIGVIGGFSTELTSKVYDLDKDEVQKLTKSQTGVLIVKLDETQTLPKPHMDMTKKLVYNIDAACTQNVVENAGLVKTLTEKGFPFIGEVGLSVIRVKLEPGAIKAPSYPATTTIQLIYIARGSGSIEIVGLNGERALDAQVKAGELLVVPQFYVVAKIAGEEGMES</sequence>
<evidence type="ECO:0000256" key="8">
    <source>
        <dbReference type="ARBA" id="ARBA00023157"/>
    </source>
</evidence>
<evidence type="ECO:0000256" key="1">
    <source>
        <dbReference type="ARBA" id="ARBA00004240"/>
    </source>
</evidence>
<keyword evidence="7" id="KW-0708">Seed storage protein</keyword>
<protein>
    <recommendedName>
        <fullName evidence="9">Cupin type-1 domain-containing protein</fullName>
    </recommendedName>
</protein>
<dbReference type="SUPFAM" id="SSF51182">
    <property type="entry name" value="RmlC-like cupins"/>
    <property type="match status" value="1"/>
</dbReference>
<dbReference type="SMR" id="V7CR94"/>
<keyword evidence="11" id="KW-1185">Reference proteome</keyword>
<evidence type="ECO:0000313" key="10">
    <source>
        <dbReference type="EMBL" id="ESW31461.1"/>
    </source>
</evidence>
<evidence type="ECO:0000256" key="2">
    <source>
        <dbReference type="ARBA" id="ARBA00004558"/>
    </source>
</evidence>
<accession>V7CR94</accession>
<evidence type="ECO:0000256" key="3">
    <source>
        <dbReference type="ARBA" id="ARBA00007178"/>
    </source>
</evidence>
<dbReference type="Gramene" id="ESW31461">
    <property type="protein sequence ID" value="ESW31461"/>
    <property type="gene ID" value="PHAVU_002G239800g"/>
</dbReference>
<evidence type="ECO:0000256" key="6">
    <source>
        <dbReference type="ARBA" id="ARBA00022824"/>
    </source>
</evidence>
<dbReference type="PANTHER" id="PTHR31189">
    <property type="entry name" value="OS03G0336100 PROTEIN-RELATED"/>
    <property type="match status" value="1"/>
</dbReference>
<dbReference type="SMART" id="SM00835">
    <property type="entry name" value="Cupin_1"/>
    <property type="match status" value="1"/>
</dbReference>
<dbReference type="InterPro" id="IPR050253">
    <property type="entry name" value="Seed_Storage-Functional"/>
</dbReference>
<evidence type="ECO:0000256" key="7">
    <source>
        <dbReference type="ARBA" id="ARBA00023129"/>
    </source>
</evidence>
<proteinExistence type="inferred from homology"/>